<keyword evidence="7" id="KW-1185">Reference proteome</keyword>
<dbReference type="GO" id="GO:0016846">
    <property type="term" value="F:carbon-sulfur lyase activity"/>
    <property type="evidence" value="ECO:0007669"/>
    <property type="project" value="InterPro"/>
</dbReference>
<keyword evidence="4" id="KW-0456">Lyase</keyword>
<dbReference type="Gene3D" id="3.90.1590.10">
    <property type="entry name" value="glutathione-dependent formaldehyde- activating enzyme (gfa)"/>
    <property type="match status" value="2"/>
</dbReference>
<organism evidence="6 7">
    <name type="scientific">Hyphodiscus hymeniophilus</name>
    <dbReference type="NCBI Taxonomy" id="353542"/>
    <lineage>
        <taxon>Eukaryota</taxon>
        <taxon>Fungi</taxon>
        <taxon>Dikarya</taxon>
        <taxon>Ascomycota</taxon>
        <taxon>Pezizomycotina</taxon>
        <taxon>Leotiomycetes</taxon>
        <taxon>Helotiales</taxon>
        <taxon>Hyphodiscaceae</taxon>
        <taxon>Hyphodiscus</taxon>
    </lineage>
</organism>
<proteinExistence type="inferred from homology"/>
<dbReference type="InterPro" id="IPR011057">
    <property type="entry name" value="Mss4-like_sf"/>
</dbReference>
<feature type="domain" description="CENP-V/GFA" evidence="5">
    <location>
        <begin position="9"/>
        <end position="117"/>
    </location>
</feature>
<keyword evidence="3" id="KW-0862">Zinc</keyword>
<evidence type="ECO:0000259" key="5">
    <source>
        <dbReference type="PROSITE" id="PS51891"/>
    </source>
</evidence>
<comment type="caution">
    <text evidence="6">The sequence shown here is derived from an EMBL/GenBank/DDBJ whole genome shotgun (WGS) entry which is preliminary data.</text>
</comment>
<gene>
    <name evidence="6" type="ORF">D0Z07_7214</name>
</gene>
<dbReference type="PANTHER" id="PTHR33337">
    <property type="entry name" value="GFA DOMAIN-CONTAINING PROTEIN"/>
    <property type="match status" value="1"/>
</dbReference>
<evidence type="ECO:0000256" key="3">
    <source>
        <dbReference type="ARBA" id="ARBA00022833"/>
    </source>
</evidence>
<protein>
    <recommendedName>
        <fullName evidence="5">CENP-V/GFA domain-containing protein</fullName>
    </recommendedName>
</protein>
<evidence type="ECO:0000256" key="2">
    <source>
        <dbReference type="ARBA" id="ARBA00022723"/>
    </source>
</evidence>
<feature type="domain" description="CENP-V/GFA" evidence="5">
    <location>
        <begin position="217"/>
        <end position="337"/>
    </location>
</feature>
<dbReference type="InterPro" id="IPR006913">
    <property type="entry name" value="CENP-V/GFA"/>
</dbReference>
<dbReference type="Pfam" id="PF04828">
    <property type="entry name" value="GFA"/>
    <property type="match status" value="2"/>
</dbReference>
<dbReference type="GO" id="GO:0046872">
    <property type="term" value="F:metal ion binding"/>
    <property type="evidence" value="ECO:0007669"/>
    <property type="project" value="UniProtKB-KW"/>
</dbReference>
<dbReference type="EMBL" id="VNKQ01000013">
    <property type="protein sequence ID" value="KAG0647417.1"/>
    <property type="molecule type" value="Genomic_DNA"/>
</dbReference>
<reference evidence="6" key="1">
    <citation type="submission" date="2019-07" db="EMBL/GenBank/DDBJ databases">
        <title>Hyphodiscus hymeniophilus genome sequencing and assembly.</title>
        <authorList>
            <person name="Kramer G."/>
            <person name="Nodwell J."/>
        </authorList>
    </citation>
    <scope>NUCLEOTIDE SEQUENCE</scope>
    <source>
        <strain evidence="6">ATCC 34498</strain>
    </source>
</reference>
<keyword evidence="2" id="KW-0479">Metal-binding</keyword>
<dbReference type="PROSITE" id="PS51891">
    <property type="entry name" value="CENP_V_GFA"/>
    <property type="match status" value="2"/>
</dbReference>
<comment type="similarity">
    <text evidence="1">Belongs to the Gfa family.</text>
</comment>
<evidence type="ECO:0000313" key="7">
    <source>
        <dbReference type="Proteomes" id="UP000785200"/>
    </source>
</evidence>
<dbReference type="OrthoDB" id="5422068at2759"/>
<evidence type="ECO:0000256" key="1">
    <source>
        <dbReference type="ARBA" id="ARBA00005495"/>
    </source>
</evidence>
<dbReference type="Proteomes" id="UP000785200">
    <property type="component" value="Unassembled WGS sequence"/>
</dbReference>
<dbReference type="SUPFAM" id="SSF51316">
    <property type="entry name" value="Mss4-like"/>
    <property type="match status" value="2"/>
</dbReference>
<dbReference type="AlphaFoldDB" id="A0A9P6VGC9"/>
<evidence type="ECO:0000256" key="4">
    <source>
        <dbReference type="ARBA" id="ARBA00023239"/>
    </source>
</evidence>
<evidence type="ECO:0000313" key="6">
    <source>
        <dbReference type="EMBL" id="KAG0647417.1"/>
    </source>
</evidence>
<dbReference type="PANTHER" id="PTHR33337:SF30">
    <property type="entry name" value="DUF636 DOMAIN PROTEIN (AFU_ORTHOLOGUE AFUA_1G03180)"/>
    <property type="match status" value="1"/>
</dbReference>
<name>A0A9P6VGC9_9HELO</name>
<accession>A0A9P6VGC9</accession>
<sequence length="370" mass="41064">MDSFPAATMVATSCACKAFQLTITLPASSIPHERALCLCGSCRRFSGSLGTSYLLLPKSQKIDPTSYSLRAYPSSERTTRYFCSTCGAHTVSRLHTLGSWALTSGLLERTEGIMKWMGCKWVEDTLDGGLSVWFNSIVDPDGTERPLKRWKLQDGKEGELVPAEALRKFSPEKQAEAGEERLKVECSCGGVKFYITRPNAASKTARSPFPDLMVPYHSASPANPENKTWWLRAGDTKYLAGTCTCASCRLASGFEIQPWAFIPKSNIFREDGQQMDYEMGTSKRYASSEGVSREFCGVCGATVFWHCKERPELVDVSVGLLDPAGGARVESWLEWWTERVSFEELAVSRSLVRSLEEGLKEYADKGRITE</sequence>